<evidence type="ECO:0000256" key="5">
    <source>
        <dbReference type="SAM" id="Coils"/>
    </source>
</evidence>
<feature type="coiled-coil region" evidence="5">
    <location>
        <begin position="134"/>
        <end position="178"/>
    </location>
</feature>
<proteinExistence type="predicted"/>
<evidence type="ECO:0000256" key="6">
    <source>
        <dbReference type="SAM" id="MobiDB-lite"/>
    </source>
</evidence>
<keyword evidence="1" id="KW-0479">Metal-binding</keyword>
<organism evidence="8 9">
    <name type="scientific">Galleria mellonella</name>
    <name type="common">Greater wax moth</name>
    <dbReference type="NCBI Taxonomy" id="7137"/>
    <lineage>
        <taxon>Eukaryota</taxon>
        <taxon>Metazoa</taxon>
        <taxon>Ecdysozoa</taxon>
        <taxon>Arthropoda</taxon>
        <taxon>Hexapoda</taxon>
        <taxon>Insecta</taxon>
        <taxon>Pterygota</taxon>
        <taxon>Neoptera</taxon>
        <taxon>Endopterygota</taxon>
        <taxon>Lepidoptera</taxon>
        <taxon>Glossata</taxon>
        <taxon>Ditrysia</taxon>
        <taxon>Pyraloidea</taxon>
        <taxon>Pyralidae</taxon>
        <taxon>Galleriinae</taxon>
        <taxon>Galleria</taxon>
    </lineage>
</organism>
<evidence type="ECO:0000313" key="8">
    <source>
        <dbReference type="Proteomes" id="UP001652740"/>
    </source>
</evidence>
<evidence type="ECO:0000256" key="2">
    <source>
        <dbReference type="ARBA" id="ARBA00022771"/>
    </source>
</evidence>
<dbReference type="InterPro" id="IPR001965">
    <property type="entry name" value="Znf_PHD"/>
</dbReference>
<dbReference type="InterPro" id="IPR011011">
    <property type="entry name" value="Znf_FYVE_PHD"/>
</dbReference>
<protein>
    <submittedName>
        <fullName evidence="9">Uncharacterized protein LOC113522090</fullName>
    </submittedName>
</protein>
<evidence type="ECO:0000256" key="3">
    <source>
        <dbReference type="ARBA" id="ARBA00022833"/>
    </source>
</evidence>
<dbReference type="Pfam" id="PF25298">
    <property type="entry name" value="Baculo_FP_2nd"/>
    <property type="match status" value="1"/>
</dbReference>
<sequence>MPRTGGNVTCAACPEVIRDDDFIICRVERCHKKFHLLCTNATNLPLESVKSWICPDCKAITKRGGDNSSTPVRSTASPSNVTIRKATRRNGDQSNDDDTYSIVNEMRLLRETMTEFKNELSEVVAAVARCHLRLDDIVDKLTNTEARLQSLEDSQRECDQLKQTVEQLQRQLDIQAQSSLGNEVEIIGLEEVNNENPYHLTLVTASKIGIHMTEGDIDSVARTGFRRTNGDGKENKIPRPLVVRFTRKAIREDFLRAAKSRRDLNSKDIVLNSPERKIFINERLTRANRQLFRDARIRAKEADFKYCWTRNGSIYVRKRTGKPAVYIASYDDLLCKCPVNLRAKETAIATADEFTAKLY</sequence>
<keyword evidence="2 4" id="KW-0863">Zinc-finger</keyword>
<dbReference type="PROSITE" id="PS50016">
    <property type="entry name" value="ZF_PHD_2"/>
    <property type="match status" value="1"/>
</dbReference>
<dbReference type="PROSITE" id="PS01359">
    <property type="entry name" value="ZF_PHD_1"/>
    <property type="match status" value="1"/>
</dbReference>
<feature type="region of interest" description="Disordered" evidence="6">
    <location>
        <begin position="63"/>
        <end position="98"/>
    </location>
</feature>
<dbReference type="Proteomes" id="UP001652740">
    <property type="component" value="Unplaced"/>
</dbReference>
<evidence type="ECO:0000256" key="4">
    <source>
        <dbReference type="PROSITE-ProRule" id="PRU00146"/>
    </source>
</evidence>
<dbReference type="SUPFAM" id="SSF57903">
    <property type="entry name" value="FYVE/PHD zinc finger"/>
    <property type="match status" value="1"/>
</dbReference>
<evidence type="ECO:0000313" key="9">
    <source>
        <dbReference type="RefSeq" id="XP_052749321.1"/>
    </source>
</evidence>
<dbReference type="InterPro" id="IPR057251">
    <property type="entry name" value="FP_C"/>
</dbReference>
<dbReference type="Gene3D" id="3.30.40.10">
    <property type="entry name" value="Zinc/RING finger domain, C3HC4 (zinc finger)"/>
    <property type="match status" value="1"/>
</dbReference>
<dbReference type="GeneID" id="113522090"/>
<dbReference type="RefSeq" id="XP_052749321.1">
    <property type="nucleotide sequence ID" value="XM_052893361.1"/>
</dbReference>
<dbReference type="InterPro" id="IPR019787">
    <property type="entry name" value="Znf_PHD-finger"/>
</dbReference>
<keyword evidence="8" id="KW-1185">Reference proteome</keyword>
<dbReference type="InterPro" id="IPR013083">
    <property type="entry name" value="Znf_RING/FYVE/PHD"/>
</dbReference>
<accession>A0ABM3MD53</accession>
<keyword evidence="3" id="KW-0862">Zinc</keyword>
<name>A0ABM3MD53_GALME</name>
<dbReference type="InterPro" id="IPR019786">
    <property type="entry name" value="Zinc_finger_PHD-type_CS"/>
</dbReference>
<gene>
    <name evidence="9" type="primary">LOC113522090</name>
</gene>
<reference evidence="9" key="1">
    <citation type="submission" date="2025-08" db="UniProtKB">
        <authorList>
            <consortium name="RefSeq"/>
        </authorList>
    </citation>
    <scope>IDENTIFICATION</scope>
    <source>
        <tissue evidence="9">Whole larvae</tissue>
    </source>
</reference>
<feature type="domain" description="PHD-type" evidence="7">
    <location>
        <begin position="7"/>
        <end position="60"/>
    </location>
</feature>
<feature type="compositionally biased region" description="Polar residues" evidence="6">
    <location>
        <begin position="66"/>
        <end position="82"/>
    </location>
</feature>
<dbReference type="SMART" id="SM00249">
    <property type="entry name" value="PHD"/>
    <property type="match status" value="1"/>
</dbReference>
<evidence type="ECO:0000256" key="1">
    <source>
        <dbReference type="ARBA" id="ARBA00022723"/>
    </source>
</evidence>
<keyword evidence="5" id="KW-0175">Coiled coil</keyword>
<evidence type="ECO:0000259" key="7">
    <source>
        <dbReference type="PROSITE" id="PS50016"/>
    </source>
</evidence>